<evidence type="ECO:0000313" key="2">
    <source>
        <dbReference type="EMBL" id="CUG84606.1"/>
    </source>
</evidence>
<organism evidence="2 3">
    <name type="scientific">Bodo saltans</name>
    <name type="common">Flagellated protozoan</name>
    <dbReference type="NCBI Taxonomy" id="75058"/>
    <lineage>
        <taxon>Eukaryota</taxon>
        <taxon>Discoba</taxon>
        <taxon>Euglenozoa</taxon>
        <taxon>Kinetoplastea</taxon>
        <taxon>Metakinetoplastina</taxon>
        <taxon>Eubodonida</taxon>
        <taxon>Bodonidae</taxon>
        <taxon>Bodo</taxon>
    </lineage>
</organism>
<dbReference type="VEuPathDB" id="TriTrypDB:BSAL_06145"/>
<keyword evidence="3" id="KW-1185">Reference proteome</keyword>
<protein>
    <recommendedName>
        <fullName evidence="4">Tudor domain-containing protein</fullName>
    </recommendedName>
</protein>
<reference evidence="3" key="1">
    <citation type="submission" date="2015-09" db="EMBL/GenBank/DDBJ databases">
        <authorList>
            <consortium name="Pathogen Informatics"/>
        </authorList>
    </citation>
    <scope>NUCLEOTIDE SEQUENCE [LARGE SCALE GENOMIC DNA]</scope>
    <source>
        <strain evidence="3">Lake Konstanz</strain>
    </source>
</reference>
<evidence type="ECO:0000313" key="3">
    <source>
        <dbReference type="Proteomes" id="UP000051952"/>
    </source>
</evidence>
<name>A0A0S4J6H5_BODSA</name>
<dbReference type="AlphaFoldDB" id="A0A0S4J6H5"/>
<dbReference type="EMBL" id="CYKH01001125">
    <property type="protein sequence ID" value="CUG84606.1"/>
    <property type="molecule type" value="Genomic_DNA"/>
</dbReference>
<dbReference type="OMA" id="KAWILGH"/>
<sequence length="318" mass="35817">MSEREALLKSHEEYRQALAEAKELLLLTPDDVETLTYVEEISDTLKALTKQLNDSDDVQLDNRPGAVKEHRSGATGELVSRTLTTDRASWEVLFDGLVWYTCAVLERVTASSEFERHQYKVAILGYPDVETVSREALRPWQPPVEVIAAKLKCHAICENVVRVRHHIKVAILGYPDVETVSREALRPWQPPVEVIAAKLKCHAICEKEEGQYRPCIVDRVSPSGTVVVSFIEGAASAGTVEVPLTHLRTGKVYRALVKRNRDMTDEERKAKNAARKRERNDQRKVMMSDIAAQDSSDWQHLLDTVSAGSAPKLARRER</sequence>
<proteinExistence type="predicted"/>
<accession>A0A0S4J6H5</accession>
<feature type="region of interest" description="Disordered" evidence="1">
    <location>
        <begin position="262"/>
        <end position="285"/>
    </location>
</feature>
<gene>
    <name evidence="2" type="ORF">BSAL_06145</name>
</gene>
<dbReference type="OrthoDB" id="245401at2759"/>
<evidence type="ECO:0000256" key="1">
    <source>
        <dbReference type="SAM" id="MobiDB-lite"/>
    </source>
</evidence>
<dbReference type="Proteomes" id="UP000051952">
    <property type="component" value="Unassembled WGS sequence"/>
</dbReference>
<evidence type="ECO:0008006" key="4">
    <source>
        <dbReference type="Google" id="ProtNLM"/>
    </source>
</evidence>